<comment type="caution">
    <text evidence="1">The sequence shown here is derived from an EMBL/GenBank/DDBJ whole genome shotgun (WGS) entry which is preliminary data.</text>
</comment>
<dbReference type="AlphaFoldDB" id="A0A9Q3KF35"/>
<proteinExistence type="predicted"/>
<sequence>MSRHSTPLTEEKHSVKGSLTCFLGENAICSKDIPKLEEWTTFSGEREYNHIEFIRTIDMFQEDFQIPDEDIVGKLHSVTGALMEARGPGTQESRTHLEGSKR</sequence>
<keyword evidence="2" id="KW-1185">Reference proteome</keyword>
<protein>
    <submittedName>
        <fullName evidence="1">Uncharacterized protein</fullName>
    </submittedName>
</protein>
<dbReference type="EMBL" id="AVOT02107291">
    <property type="protein sequence ID" value="MBW0580335.1"/>
    <property type="molecule type" value="Genomic_DNA"/>
</dbReference>
<accession>A0A9Q3KF35</accession>
<reference evidence="1" key="1">
    <citation type="submission" date="2021-03" db="EMBL/GenBank/DDBJ databases">
        <title>Draft genome sequence of rust myrtle Austropuccinia psidii MF-1, a brazilian biotype.</title>
        <authorList>
            <person name="Quecine M.C."/>
            <person name="Pachon D.M.R."/>
            <person name="Bonatelli M.L."/>
            <person name="Correr F.H."/>
            <person name="Franceschini L.M."/>
            <person name="Leite T.F."/>
            <person name="Margarido G.R.A."/>
            <person name="Almeida C.A."/>
            <person name="Ferrarezi J.A."/>
            <person name="Labate C.A."/>
        </authorList>
    </citation>
    <scope>NUCLEOTIDE SEQUENCE</scope>
    <source>
        <strain evidence="1">MF-1</strain>
    </source>
</reference>
<dbReference type="Proteomes" id="UP000765509">
    <property type="component" value="Unassembled WGS sequence"/>
</dbReference>
<name>A0A9Q3KF35_9BASI</name>
<organism evidence="1 2">
    <name type="scientific">Austropuccinia psidii MF-1</name>
    <dbReference type="NCBI Taxonomy" id="1389203"/>
    <lineage>
        <taxon>Eukaryota</taxon>
        <taxon>Fungi</taxon>
        <taxon>Dikarya</taxon>
        <taxon>Basidiomycota</taxon>
        <taxon>Pucciniomycotina</taxon>
        <taxon>Pucciniomycetes</taxon>
        <taxon>Pucciniales</taxon>
        <taxon>Sphaerophragmiaceae</taxon>
        <taxon>Austropuccinia</taxon>
    </lineage>
</organism>
<gene>
    <name evidence="1" type="ORF">O181_120050</name>
</gene>
<evidence type="ECO:0000313" key="1">
    <source>
        <dbReference type="EMBL" id="MBW0580335.1"/>
    </source>
</evidence>
<evidence type="ECO:0000313" key="2">
    <source>
        <dbReference type="Proteomes" id="UP000765509"/>
    </source>
</evidence>